<protein>
    <submittedName>
        <fullName evidence="1">Uncharacterized protein</fullName>
    </submittedName>
</protein>
<name>A0A8S3T9N3_MYTED</name>
<accession>A0A8S3T9N3</accession>
<dbReference type="EMBL" id="CAJPWZ010002071">
    <property type="protein sequence ID" value="CAG2230576.1"/>
    <property type="molecule type" value="Genomic_DNA"/>
</dbReference>
<gene>
    <name evidence="1" type="ORF">MEDL_43408</name>
</gene>
<evidence type="ECO:0000313" key="1">
    <source>
        <dbReference type="EMBL" id="CAG2230576.1"/>
    </source>
</evidence>
<sequence>MNGTRTFRRGQKKFPKKLYEVIPRKCYVDIPGADENILKESEIVIDKYYCLCNCPHVLKTINTMKDAQLAGISRSKVQWFNNDTKLVQLMRFYYAMSSLLSSRNKDEIGKKARLLLFNGNLLRYVTNNSVDTSDSDKKLSNVLLQAIKEDVHGDSSNQKPDGSLMENKLLSAEERIDILYDFDAL</sequence>
<dbReference type="Proteomes" id="UP000683360">
    <property type="component" value="Unassembled WGS sequence"/>
</dbReference>
<evidence type="ECO:0000313" key="2">
    <source>
        <dbReference type="Proteomes" id="UP000683360"/>
    </source>
</evidence>
<comment type="caution">
    <text evidence="1">The sequence shown here is derived from an EMBL/GenBank/DDBJ whole genome shotgun (WGS) entry which is preliminary data.</text>
</comment>
<reference evidence="1" key="1">
    <citation type="submission" date="2021-03" db="EMBL/GenBank/DDBJ databases">
        <authorList>
            <person name="Bekaert M."/>
        </authorList>
    </citation>
    <scope>NUCLEOTIDE SEQUENCE</scope>
</reference>
<proteinExistence type="predicted"/>
<dbReference type="AlphaFoldDB" id="A0A8S3T9N3"/>
<keyword evidence="2" id="KW-1185">Reference proteome</keyword>
<dbReference type="Gene3D" id="3.40.50.12100">
    <property type="entry name" value="Stimulator of interferon genes protein"/>
    <property type="match status" value="1"/>
</dbReference>
<organism evidence="1 2">
    <name type="scientific">Mytilus edulis</name>
    <name type="common">Blue mussel</name>
    <dbReference type="NCBI Taxonomy" id="6550"/>
    <lineage>
        <taxon>Eukaryota</taxon>
        <taxon>Metazoa</taxon>
        <taxon>Spiralia</taxon>
        <taxon>Lophotrochozoa</taxon>
        <taxon>Mollusca</taxon>
        <taxon>Bivalvia</taxon>
        <taxon>Autobranchia</taxon>
        <taxon>Pteriomorphia</taxon>
        <taxon>Mytilida</taxon>
        <taxon>Mytiloidea</taxon>
        <taxon>Mytilidae</taxon>
        <taxon>Mytilinae</taxon>
        <taxon>Mytilus</taxon>
    </lineage>
</organism>
<dbReference type="InterPro" id="IPR038623">
    <property type="entry name" value="STING_C_sf"/>
</dbReference>